<gene>
    <name evidence="1" type="ORF">HMPREF1378_00180</name>
</gene>
<name>A0AAV3GZD5_ENTFC</name>
<accession>A0AAV3GZD5</accession>
<reference evidence="1 2" key="1">
    <citation type="submission" date="2012-04" db="EMBL/GenBank/DDBJ databases">
        <authorList>
            <person name="Weinstock G."/>
            <person name="Sodergren E."/>
            <person name="Lobos E.A."/>
            <person name="Fulton L."/>
            <person name="Fulton R."/>
            <person name="Courtney L."/>
            <person name="Fronick C."/>
            <person name="O'Laughlin M."/>
            <person name="Godfrey J."/>
            <person name="Wilson R.M."/>
            <person name="Miner T."/>
            <person name="Farmer C."/>
            <person name="Delehaunty K."/>
            <person name="Cordes M."/>
            <person name="Minx P."/>
            <person name="Tomlinson C."/>
            <person name="Chen J."/>
            <person name="Wollam A."/>
            <person name="Pepin K.H."/>
            <person name="Bhonagiri V."/>
            <person name="Zhang X."/>
            <person name="Suruliraj S."/>
            <person name="Warren W."/>
            <person name="Mitreva M."/>
            <person name="Mardis E.R."/>
            <person name="Wilson R.K."/>
        </authorList>
    </citation>
    <scope>NUCLEOTIDE SEQUENCE [LARGE SCALE GENOMIC DNA]</scope>
    <source>
        <strain evidence="1 2">R496</strain>
    </source>
</reference>
<protein>
    <submittedName>
        <fullName evidence="1">Uncharacterized protein</fullName>
    </submittedName>
</protein>
<proteinExistence type="predicted"/>
<dbReference type="Proteomes" id="UP000006402">
    <property type="component" value="Unassembled WGS sequence"/>
</dbReference>
<evidence type="ECO:0000313" key="2">
    <source>
        <dbReference type="Proteomes" id="UP000006402"/>
    </source>
</evidence>
<evidence type="ECO:0000313" key="1">
    <source>
        <dbReference type="EMBL" id="EJX55948.1"/>
    </source>
</evidence>
<sequence length="47" mass="5082">MQIFGIGLVFSMYGSFCVYPTLASSLASSENRTGLFLRGDGKCLKSK</sequence>
<dbReference type="AlphaFoldDB" id="A0AAV3GZD5"/>
<organism evidence="1 2">
    <name type="scientific">Enterococcus faecium R496</name>
    <dbReference type="NCBI Taxonomy" id="1134836"/>
    <lineage>
        <taxon>Bacteria</taxon>
        <taxon>Bacillati</taxon>
        <taxon>Bacillota</taxon>
        <taxon>Bacilli</taxon>
        <taxon>Lactobacillales</taxon>
        <taxon>Enterococcaceae</taxon>
        <taxon>Enterococcus</taxon>
    </lineage>
</organism>
<comment type="caution">
    <text evidence="1">The sequence shown here is derived from an EMBL/GenBank/DDBJ whole genome shotgun (WGS) entry which is preliminary data.</text>
</comment>
<dbReference type="EMBL" id="AMAH01000015">
    <property type="protein sequence ID" value="EJX55948.1"/>
    <property type="molecule type" value="Genomic_DNA"/>
</dbReference>